<dbReference type="InterPro" id="IPR015797">
    <property type="entry name" value="NUDIX_hydrolase-like_dom_sf"/>
</dbReference>
<dbReference type="RefSeq" id="WP_203913159.1">
    <property type="nucleotide sequence ID" value="NZ_BONY01000067.1"/>
</dbReference>
<evidence type="ECO:0000256" key="2">
    <source>
        <dbReference type="ARBA" id="ARBA00022801"/>
    </source>
</evidence>
<gene>
    <name evidence="4" type="ORF">Rhe02_74640</name>
</gene>
<organism evidence="4 5">
    <name type="scientific">Rhizocola hellebori</name>
    <dbReference type="NCBI Taxonomy" id="1392758"/>
    <lineage>
        <taxon>Bacteria</taxon>
        <taxon>Bacillati</taxon>
        <taxon>Actinomycetota</taxon>
        <taxon>Actinomycetes</taxon>
        <taxon>Micromonosporales</taxon>
        <taxon>Micromonosporaceae</taxon>
        <taxon>Rhizocola</taxon>
    </lineage>
</organism>
<dbReference type="Gene3D" id="3.90.79.10">
    <property type="entry name" value="Nucleoside Triphosphate Pyrophosphohydrolase"/>
    <property type="match status" value="1"/>
</dbReference>
<dbReference type="PROSITE" id="PS00893">
    <property type="entry name" value="NUDIX_BOX"/>
    <property type="match status" value="1"/>
</dbReference>
<dbReference type="EMBL" id="BONY01000067">
    <property type="protein sequence ID" value="GIH09397.1"/>
    <property type="molecule type" value="Genomic_DNA"/>
</dbReference>
<dbReference type="AlphaFoldDB" id="A0A8J3QGV8"/>
<accession>A0A8J3QGV8</accession>
<proteinExistence type="predicted"/>
<evidence type="ECO:0000256" key="1">
    <source>
        <dbReference type="ARBA" id="ARBA00001946"/>
    </source>
</evidence>
<evidence type="ECO:0000259" key="3">
    <source>
        <dbReference type="PROSITE" id="PS51462"/>
    </source>
</evidence>
<dbReference type="InterPro" id="IPR020084">
    <property type="entry name" value="NUDIX_hydrolase_CS"/>
</dbReference>
<dbReference type="GO" id="GO:0006753">
    <property type="term" value="P:nucleoside phosphate metabolic process"/>
    <property type="evidence" value="ECO:0007669"/>
    <property type="project" value="TreeGrafter"/>
</dbReference>
<dbReference type="GO" id="GO:0005829">
    <property type="term" value="C:cytosol"/>
    <property type="evidence" value="ECO:0007669"/>
    <property type="project" value="TreeGrafter"/>
</dbReference>
<dbReference type="SUPFAM" id="SSF55811">
    <property type="entry name" value="Nudix"/>
    <property type="match status" value="1"/>
</dbReference>
<dbReference type="Proteomes" id="UP000612899">
    <property type="component" value="Unassembled WGS sequence"/>
</dbReference>
<reference evidence="4" key="1">
    <citation type="submission" date="2021-01" db="EMBL/GenBank/DDBJ databases">
        <title>Whole genome shotgun sequence of Rhizocola hellebori NBRC 109834.</title>
        <authorList>
            <person name="Komaki H."/>
            <person name="Tamura T."/>
        </authorList>
    </citation>
    <scope>NUCLEOTIDE SEQUENCE</scope>
    <source>
        <strain evidence="4">NBRC 109834</strain>
    </source>
</reference>
<dbReference type="GO" id="GO:0016787">
    <property type="term" value="F:hydrolase activity"/>
    <property type="evidence" value="ECO:0007669"/>
    <property type="project" value="UniProtKB-KW"/>
</dbReference>
<evidence type="ECO:0000313" key="4">
    <source>
        <dbReference type="EMBL" id="GIH09397.1"/>
    </source>
</evidence>
<comment type="cofactor">
    <cofactor evidence="1">
        <name>Mg(2+)</name>
        <dbReference type="ChEBI" id="CHEBI:18420"/>
    </cofactor>
</comment>
<feature type="domain" description="Nudix hydrolase" evidence="3">
    <location>
        <begin position="43"/>
        <end position="172"/>
    </location>
</feature>
<sequence>MDSLEPRRWIIHEERTVDDTRRARLSIAHVELPDGVQFEQYVLRVPKAAIAVVLNDQDEVLMIWRHRFVIDRWVWELPGGYVDPSEDPAITAAREVEEETGWRPSTLKLLFSFQPMVGTADAENLLYLAEGAEYTGGPSDVNEATRVEWLGLNGIPERIAKGEIVGAASIIGLLAAIARR</sequence>
<keyword evidence="5" id="KW-1185">Reference proteome</keyword>
<comment type="caution">
    <text evidence="4">The sequence shown here is derived from an EMBL/GenBank/DDBJ whole genome shotgun (WGS) entry which is preliminary data.</text>
</comment>
<dbReference type="PROSITE" id="PS51462">
    <property type="entry name" value="NUDIX"/>
    <property type="match status" value="1"/>
</dbReference>
<evidence type="ECO:0000313" key="5">
    <source>
        <dbReference type="Proteomes" id="UP000612899"/>
    </source>
</evidence>
<dbReference type="PANTHER" id="PTHR11839">
    <property type="entry name" value="UDP/ADP-SUGAR PYROPHOSPHATASE"/>
    <property type="match status" value="1"/>
</dbReference>
<dbReference type="CDD" id="cd03424">
    <property type="entry name" value="NUDIX_ADPRase_Nudt5_UGPPase_Nudt14"/>
    <property type="match status" value="1"/>
</dbReference>
<dbReference type="Pfam" id="PF00293">
    <property type="entry name" value="NUDIX"/>
    <property type="match status" value="1"/>
</dbReference>
<name>A0A8J3QGV8_9ACTN</name>
<dbReference type="PANTHER" id="PTHR11839:SF18">
    <property type="entry name" value="NUDIX HYDROLASE DOMAIN-CONTAINING PROTEIN"/>
    <property type="match status" value="1"/>
</dbReference>
<dbReference type="InterPro" id="IPR000086">
    <property type="entry name" value="NUDIX_hydrolase_dom"/>
</dbReference>
<dbReference type="GO" id="GO:0019693">
    <property type="term" value="P:ribose phosphate metabolic process"/>
    <property type="evidence" value="ECO:0007669"/>
    <property type="project" value="TreeGrafter"/>
</dbReference>
<keyword evidence="2 4" id="KW-0378">Hydrolase</keyword>
<protein>
    <submittedName>
        <fullName evidence="4">NUDIX hydrolase</fullName>
    </submittedName>
</protein>